<evidence type="ECO:0000256" key="1">
    <source>
        <dbReference type="ARBA" id="ARBA00006360"/>
    </source>
</evidence>
<evidence type="ECO:0000259" key="9">
    <source>
        <dbReference type="Pfam" id="PF22608"/>
    </source>
</evidence>
<comment type="similarity">
    <text evidence="1">Belongs to the DnaX/STICHEL family.</text>
</comment>
<dbReference type="Pfam" id="PF23007">
    <property type="entry name" value="DnaA_N-like_STI"/>
    <property type="match status" value="1"/>
</dbReference>
<feature type="compositionally biased region" description="Basic residues" evidence="7">
    <location>
        <begin position="66"/>
        <end position="77"/>
    </location>
</feature>
<evidence type="ECO:0000259" key="8">
    <source>
        <dbReference type="Pfam" id="PF12169"/>
    </source>
</evidence>
<evidence type="ECO:0000256" key="2">
    <source>
        <dbReference type="ARBA" id="ARBA00022723"/>
    </source>
</evidence>
<protein>
    <submittedName>
        <fullName evidence="11">Protein STICHEL</fullName>
    </submittedName>
</protein>
<keyword evidence="5" id="KW-0067">ATP-binding</keyword>
<feature type="domain" description="DNA polymerase III gamma subunit" evidence="8">
    <location>
        <begin position="738"/>
        <end position="860"/>
    </location>
</feature>
<evidence type="ECO:0000256" key="6">
    <source>
        <dbReference type="ARBA" id="ARBA00023054"/>
    </source>
</evidence>
<dbReference type="FunFam" id="1.10.8.60:FF:000013">
    <property type="entry name" value="DNA polymerase III subunit gamma/tau"/>
    <property type="match status" value="1"/>
</dbReference>
<dbReference type="Pfam" id="PF13177">
    <property type="entry name" value="DNA_pol3_delta2"/>
    <property type="match status" value="1"/>
</dbReference>
<feature type="compositionally biased region" description="Polar residues" evidence="7">
    <location>
        <begin position="866"/>
        <end position="875"/>
    </location>
</feature>
<dbReference type="GO" id="GO:0003689">
    <property type="term" value="F:DNA clamp loader activity"/>
    <property type="evidence" value="ECO:0007669"/>
    <property type="project" value="TreeGrafter"/>
</dbReference>
<feature type="compositionally biased region" description="Basic and acidic residues" evidence="7">
    <location>
        <begin position="134"/>
        <end position="161"/>
    </location>
</feature>
<dbReference type="InterPro" id="IPR027417">
    <property type="entry name" value="P-loop_NTPase"/>
</dbReference>
<feature type="compositionally biased region" description="Polar residues" evidence="7">
    <location>
        <begin position="1300"/>
        <end position="1313"/>
    </location>
</feature>
<reference evidence="11" key="1">
    <citation type="submission" date="2020-06" db="EMBL/GenBank/DDBJ databases">
        <authorList>
            <person name="Li T."/>
            <person name="Hu X."/>
            <person name="Zhang T."/>
            <person name="Song X."/>
            <person name="Zhang H."/>
            <person name="Dai N."/>
            <person name="Sheng W."/>
            <person name="Hou X."/>
            <person name="Wei L."/>
        </authorList>
    </citation>
    <scope>NUCLEOTIDE SEQUENCE</scope>
    <source>
        <strain evidence="11">KEN1</strain>
        <tissue evidence="11">Leaf</tissue>
    </source>
</reference>
<evidence type="ECO:0000256" key="3">
    <source>
        <dbReference type="ARBA" id="ARBA00022741"/>
    </source>
</evidence>
<dbReference type="InterPro" id="IPR022754">
    <property type="entry name" value="DNA_pol_III_gamma-3"/>
</dbReference>
<feature type="region of interest" description="Disordered" evidence="7">
    <location>
        <begin position="1"/>
        <end position="34"/>
    </location>
</feature>
<feature type="compositionally biased region" description="Polar residues" evidence="7">
    <location>
        <begin position="905"/>
        <end position="941"/>
    </location>
</feature>
<dbReference type="Pfam" id="PF12169">
    <property type="entry name" value="DNA_pol3_gamma3"/>
    <property type="match status" value="1"/>
</dbReference>
<evidence type="ECO:0000256" key="7">
    <source>
        <dbReference type="SAM" id="MobiDB-lite"/>
    </source>
</evidence>
<dbReference type="InterPro" id="IPR050238">
    <property type="entry name" value="DNA_Rep/Repair_Clamp_Loader"/>
</dbReference>
<dbReference type="CDD" id="cd00009">
    <property type="entry name" value="AAA"/>
    <property type="match status" value="1"/>
</dbReference>
<dbReference type="GO" id="GO:0003887">
    <property type="term" value="F:DNA-directed DNA polymerase activity"/>
    <property type="evidence" value="ECO:0007669"/>
    <property type="project" value="InterPro"/>
</dbReference>
<dbReference type="Gene3D" id="3.40.50.300">
    <property type="entry name" value="P-loop containing nucleotide triphosphate hydrolases"/>
    <property type="match status" value="1"/>
</dbReference>
<feature type="compositionally biased region" description="Gly residues" evidence="7">
    <location>
        <begin position="1"/>
        <end position="25"/>
    </location>
</feature>
<keyword evidence="4" id="KW-0862">Zinc</keyword>
<feature type="domain" description="DNA polymerase III subunit gamma/tau helical lid" evidence="9">
    <location>
        <begin position="687"/>
        <end position="728"/>
    </location>
</feature>
<sequence length="1344" mass="148119">MMSTEMGGGGGRGGGGMVAGGGGGNIDPSNLHLKKELTQIRKAARVLRDPGTSSTWRSPQNSARSLSKHHYVHHHKNGQVDGNSVVSSSEQFLQVQSNSKNYGSGNVGTEKGNLNAKEKERRVFLYNWRSQKSESERSKQIGEDDVENIKDDGSFSTRDESVDVDSLSDARNGGGNDSKSDTYLSEKYPSAIFKCRNTDFTPSIRRTIKKKSRRSNCSNASLRHHKEKLQKHIIMSRCARNVVEGLPGLGLGREDLVGLVDQSDDTEDYCNSEDLRRASALSPLLARLKNKGWPNSSTKLLRSEQKEDDSISYSTPALSTSSYNKYGARKPSMVESWDAATGSFNDADDEVEDQLDLPGRHGCGIPCYWSRRSTPKSRVGYRSCCSPSLSDTLRRRGSSIFCGSQSVHQRRHHRSSLVSNKRRLGSRTGGQSLVPLVTNSANGQGGSSMGSGNSDDEDSTNFEELDLEALSRLDGRRWSSCRSQEGLELVALNGEVHDESSPENARSLSHKYRPMFFDELIGQNIVVQSLMTAVSRGRIAPVYLFQGPRGTGKTSSARIFAAALNCLATEDTKPCGVCRECADFISGKSTCLREVDGSNKKGVGKIKILLKSLSVVHPSALSQFRVFVVDECHLLPSKTWLTFLQLLEKPLPHVVFILITTDIDNVPRTILSRCQKHLFNKISNGDIVARLSKIANDENLDVESDALEVIASNADGSLREAETMLDQLSLFGKRITISLVNELIGVVSDEKLLDLLELAMSSNATETVIRARELMDSGVDPIVLMSQMATLIVDIIAGTYPNIDGKPDSFFGGRNLSERELDRLKHALTLLSEAEKQLRVASERSTWFTATLLQLGSVASLDRTHSGSSRRQSSKATDEDHVIMLREATAQKQRTDSQLEPERSASPSKSFSRVAHRNSTSKDNPGQQTETSSFNPNPNQIQFINSDAVTASQGDGNGGRTALRCVNSKMLTNIWLQCIEKCHSKTLRQLLHAHGRLVSICEAKGGFVAHVAFGDRNIKTRAEGFLSSITNSFEMVLQRNVDVKIIIFRDTLLQKQTDKNTATHLENKSTRLNIAVGNSDLNVHQEPLKLSTGSFNIYGSHQLKPFDSVAGNATMSSSKESKPGIPVKRIESIIHEQRLETAWLQAMEKGTPGSMSRLKPERNQVLPQDGTYPPNHLEAMNSADVSVQHWEDELNHEIKALKISDGVAPQKDQIGRRIDHYPISPSLLHNSSFASNFSKENILHNDVKHINSNAWDMSLDRQPEVAARCSVGTTPPDLKDGERLNKALLCVRAEADGSRGSESVQNQGGQTADTTDDRKGHQVLEFQTVLDLTLTWKYFMYLRA</sequence>
<dbReference type="Pfam" id="PF22608">
    <property type="entry name" value="DNAX_ATPase_lid"/>
    <property type="match status" value="1"/>
</dbReference>
<feature type="compositionally biased region" description="Basic residues" evidence="7">
    <location>
        <begin position="412"/>
        <end position="425"/>
    </location>
</feature>
<keyword evidence="2" id="KW-0479">Metal-binding</keyword>
<dbReference type="SUPFAM" id="SSF52540">
    <property type="entry name" value="P-loop containing nucleoside triphosphate hydrolases"/>
    <property type="match status" value="1"/>
</dbReference>
<feature type="region of interest" description="Disordered" evidence="7">
    <location>
        <begin position="46"/>
        <end position="115"/>
    </location>
</feature>
<reference evidence="11" key="2">
    <citation type="journal article" date="2024" name="Plant">
        <title>Genomic evolution and insights into agronomic trait innovations of Sesamum species.</title>
        <authorList>
            <person name="Miao H."/>
            <person name="Wang L."/>
            <person name="Qu L."/>
            <person name="Liu H."/>
            <person name="Sun Y."/>
            <person name="Le M."/>
            <person name="Wang Q."/>
            <person name="Wei S."/>
            <person name="Zheng Y."/>
            <person name="Lin W."/>
            <person name="Duan Y."/>
            <person name="Cao H."/>
            <person name="Xiong S."/>
            <person name="Wang X."/>
            <person name="Wei L."/>
            <person name="Li C."/>
            <person name="Ma Q."/>
            <person name="Ju M."/>
            <person name="Zhao R."/>
            <person name="Li G."/>
            <person name="Mu C."/>
            <person name="Tian Q."/>
            <person name="Mei H."/>
            <person name="Zhang T."/>
            <person name="Gao T."/>
            <person name="Zhang H."/>
        </authorList>
    </citation>
    <scope>NUCLEOTIDE SEQUENCE</scope>
    <source>
        <strain evidence="11">KEN1</strain>
    </source>
</reference>
<dbReference type="GO" id="GO:0006261">
    <property type="term" value="P:DNA-templated DNA replication"/>
    <property type="evidence" value="ECO:0007669"/>
    <property type="project" value="TreeGrafter"/>
</dbReference>
<dbReference type="InterPro" id="IPR045085">
    <property type="entry name" value="HLD_clamp_pol_III_gamma_tau"/>
</dbReference>
<feature type="compositionally biased region" description="Polar residues" evidence="7">
    <location>
        <begin position="80"/>
        <end position="104"/>
    </location>
</feature>
<feature type="region of interest" description="Disordered" evidence="7">
    <location>
        <begin position="134"/>
        <end position="183"/>
    </location>
</feature>
<dbReference type="GO" id="GO:0005524">
    <property type="term" value="F:ATP binding"/>
    <property type="evidence" value="ECO:0007669"/>
    <property type="project" value="UniProtKB-KW"/>
</dbReference>
<dbReference type="PANTHER" id="PTHR11669:SF63">
    <property type="entry name" value="PROTEIN STICHEL"/>
    <property type="match status" value="1"/>
</dbReference>
<keyword evidence="3" id="KW-0547">Nucleotide-binding</keyword>
<feature type="compositionally biased region" description="Basic and acidic residues" evidence="7">
    <location>
        <begin position="893"/>
        <end position="903"/>
    </location>
</feature>
<gene>
    <name evidence="11" type="ORF">Slati_0791800</name>
</gene>
<evidence type="ECO:0000256" key="4">
    <source>
        <dbReference type="ARBA" id="ARBA00022833"/>
    </source>
</evidence>
<evidence type="ECO:0000313" key="11">
    <source>
        <dbReference type="EMBL" id="KAL0454526.1"/>
    </source>
</evidence>
<proteinExistence type="inferred from homology"/>
<dbReference type="CDD" id="cd18137">
    <property type="entry name" value="HLD_clamp_pol_III_gamma_tau"/>
    <property type="match status" value="1"/>
</dbReference>
<dbReference type="NCBIfam" id="TIGR02397">
    <property type="entry name" value="dnaX_nterm"/>
    <property type="match status" value="1"/>
</dbReference>
<dbReference type="GO" id="GO:0006281">
    <property type="term" value="P:DNA repair"/>
    <property type="evidence" value="ECO:0007669"/>
    <property type="project" value="TreeGrafter"/>
</dbReference>
<dbReference type="GO" id="GO:0003677">
    <property type="term" value="F:DNA binding"/>
    <property type="evidence" value="ECO:0007669"/>
    <property type="project" value="InterPro"/>
</dbReference>
<dbReference type="GO" id="GO:0046872">
    <property type="term" value="F:metal ion binding"/>
    <property type="evidence" value="ECO:0007669"/>
    <property type="project" value="UniProtKB-KW"/>
</dbReference>
<evidence type="ECO:0000259" key="10">
    <source>
        <dbReference type="Pfam" id="PF23007"/>
    </source>
</evidence>
<feature type="region of interest" description="Disordered" evidence="7">
    <location>
        <begin position="412"/>
        <end position="460"/>
    </location>
</feature>
<evidence type="ECO:0000256" key="5">
    <source>
        <dbReference type="ARBA" id="ARBA00022840"/>
    </source>
</evidence>
<comment type="caution">
    <text evidence="11">The sequence shown here is derived from an EMBL/GenBank/DDBJ whole genome shotgun (WGS) entry which is preliminary data.</text>
</comment>
<dbReference type="GO" id="GO:0009360">
    <property type="term" value="C:DNA polymerase III complex"/>
    <property type="evidence" value="ECO:0007669"/>
    <property type="project" value="InterPro"/>
</dbReference>
<accession>A0AAW2XQH7</accession>
<dbReference type="GO" id="GO:0005663">
    <property type="term" value="C:DNA replication factor C complex"/>
    <property type="evidence" value="ECO:0007669"/>
    <property type="project" value="TreeGrafter"/>
</dbReference>
<dbReference type="InterPro" id="IPR012763">
    <property type="entry name" value="DNA_pol_III_sug/sutau_N"/>
</dbReference>
<dbReference type="PANTHER" id="PTHR11669">
    <property type="entry name" value="REPLICATION FACTOR C / DNA POLYMERASE III GAMMA-TAU SUBUNIT"/>
    <property type="match status" value="1"/>
</dbReference>
<dbReference type="InterPro" id="IPR008921">
    <property type="entry name" value="DNA_pol3_clamp-load_cplx_C"/>
</dbReference>
<feature type="compositionally biased region" description="Polar residues" evidence="7">
    <location>
        <begin position="51"/>
        <end position="65"/>
    </location>
</feature>
<name>A0AAW2XQH7_9LAMI</name>
<dbReference type="EMBL" id="JACGWN010000003">
    <property type="protein sequence ID" value="KAL0454526.1"/>
    <property type="molecule type" value="Genomic_DNA"/>
</dbReference>
<keyword evidence="6" id="KW-0175">Coiled coil</keyword>
<dbReference type="Gene3D" id="1.10.8.60">
    <property type="match status" value="1"/>
</dbReference>
<feature type="region of interest" description="Disordered" evidence="7">
    <location>
        <begin position="1298"/>
        <end position="1317"/>
    </location>
</feature>
<dbReference type="SUPFAM" id="SSF48019">
    <property type="entry name" value="post-AAA+ oligomerization domain-like"/>
    <property type="match status" value="1"/>
</dbReference>
<feature type="region of interest" description="Disordered" evidence="7">
    <location>
        <begin position="860"/>
        <end position="941"/>
    </location>
</feature>
<feature type="domain" description="STICHEL DnaA-N-like alpha-beta" evidence="10">
    <location>
        <begin position="964"/>
        <end position="1046"/>
    </location>
</feature>
<organism evidence="11">
    <name type="scientific">Sesamum latifolium</name>
    <dbReference type="NCBI Taxonomy" id="2727402"/>
    <lineage>
        <taxon>Eukaryota</taxon>
        <taxon>Viridiplantae</taxon>
        <taxon>Streptophyta</taxon>
        <taxon>Embryophyta</taxon>
        <taxon>Tracheophyta</taxon>
        <taxon>Spermatophyta</taxon>
        <taxon>Magnoliopsida</taxon>
        <taxon>eudicotyledons</taxon>
        <taxon>Gunneridae</taxon>
        <taxon>Pentapetalae</taxon>
        <taxon>asterids</taxon>
        <taxon>lamiids</taxon>
        <taxon>Lamiales</taxon>
        <taxon>Pedaliaceae</taxon>
        <taxon>Sesamum</taxon>
    </lineage>
</organism>
<dbReference type="InterPro" id="IPR054506">
    <property type="entry name" value="DnaA_N-like_STI"/>
</dbReference>